<accession>A0ABQ4QFA9</accession>
<organism evidence="3 4">
    <name type="scientific">Methylobacterium cerastii</name>
    <dbReference type="NCBI Taxonomy" id="932741"/>
    <lineage>
        <taxon>Bacteria</taxon>
        <taxon>Pseudomonadati</taxon>
        <taxon>Pseudomonadota</taxon>
        <taxon>Alphaproteobacteria</taxon>
        <taxon>Hyphomicrobiales</taxon>
        <taxon>Methylobacteriaceae</taxon>
        <taxon>Methylobacterium</taxon>
    </lineage>
</organism>
<evidence type="ECO:0000259" key="2">
    <source>
        <dbReference type="Pfam" id="PF10099"/>
    </source>
</evidence>
<dbReference type="InterPro" id="IPR018764">
    <property type="entry name" value="RskA_C"/>
</dbReference>
<keyword evidence="4" id="KW-1185">Reference proteome</keyword>
<gene>
    <name evidence="3" type="ORF">AFCDBAGC_1362</name>
</gene>
<dbReference type="PANTHER" id="PTHR37461:SF1">
    <property type="entry name" value="ANTI-SIGMA-K FACTOR RSKA"/>
    <property type="match status" value="1"/>
</dbReference>
<dbReference type="InterPro" id="IPR051474">
    <property type="entry name" value="Anti-sigma-K/W_factor"/>
</dbReference>
<name>A0ABQ4QFA9_9HYPH</name>
<dbReference type="EMBL" id="BPQG01000016">
    <property type="protein sequence ID" value="GJD43510.1"/>
    <property type="molecule type" value="Genomic_DNA"/>
</dbReference>
<evidence type="ECO:0000313" key="3">
    <source>
        <dbReference type="EMBL" id="GJD43510.1"/>
    </source>
</evidence>
<protein>
    <recommendedName>
        <fullName evidence="2">Anti-sigma K factor RskA C-terminal domain-containing protein</fullName>
    </recommendedName>
</protein>
<dbReference type="Proteomes" id="UP001055117">
    <property type="component" value="Unassembled WGS sequence"/>
</dbReference>
<feature type="domain" description="Anti-sigma K factor RskA C-terminal" evidence="2">
    <location>
        <begin position="125"/>
        <end position="241"/>
    </location>
</feature>
<comment type="caution">
    <text evidence="3">The sequence shown here is derived from an EMBL/GenBank/DDBJ whole genome shotgun (WGS) entry which is preliminary data.</text>
</comment>
<evidence type="ECO:0000313" key="4">
    <source>
        <dbReference type="Proteomes" id="UP001055117"/>
    </source>
</evidence>
<evidence type="ECO:0000256" key="1">
    <source>
        <dbReference type="SAM" id="MobiDB-lite"/>
    </source>
</evidence>
<proteinExistence type="predicted"/>
<dbReference type="PANTHER" id="PTHR37461">
    <property type="entry name" value="ANTI-SIGMA-K FACTOR RSKA"/>
    <property type="match status" value="1"/>
</dbReference>
<dbReference type="Pfam" id="PF10099">
    <property type="entry name" value="RskA_C"/>
    <property type="match status" value="1"/>
</dbReference>
<dbReference type="RefSeq" id="WP_147762575.1">
    <property type="nucleotide sequence ID" value="NZ_BPQG01000016.1"/>
</dbReference>
<feature type="region of interest" description="Disordered" evidence="1">
    <location>
        <begin position="228"/>
        <end position="250"/>
    </location>
</feature>
<reference evidence="3 4" key="1">
    <citation type="journal article" date="2021" name="Front. Microbiol.">
        <title>Comprehensive Comparative Genomics and Phenotyping of Methylobacterium Species.</title>
        <authorList>
            <person name="Alessa O."/>
            <person name="Ogura Y."/>
            <person name="Fujitani Y."/>
            <person name="Takami H."/>
            <person name="Hayashi T."/>
            <person name="Sahin N."/>
            <person name="Tani A."/>
        </authorList>
    </citation>
    <scope>NUCLEOTIDE SEQUENCE [LARGE SCALE GENOMIC DNA]</scope>
    <source>
        <strain evidence="3 4">DSM 23679</strain>
    </source>
</reference>
<sequence length="250" mass="25220">MSAGSMGAGPEIERDQRAAEYVLGTLSFDERAAFELERAVDPATARAVTAWEERLGPLALAVPDETPPDHVWPGIAGALARAAAPGAAAASPAHPPTPANDDRVIRLGAQVRRWRLAAGGTGLLAAGLALFVAVGGRRDEPAPGTRYLAVVQSGGALPALVLRIDTKAGTAEVRPVGAETPSGKSLELWYIGAGASPKAIGLVGPAATRIALPAETAASGLIAVTVEPPGGSPNGTPTGPVVYSGTLIRE</sequence>